<keyword evidence="7" id="KW-1185">Reference proteome</keyword>
<dbReference type="Proteomes" id="UP001500190">
    <property type="component" value="Unassembled WGS sequence"/>
</dbReference>
<keyword evidence="2 4" id="KW-0238">DNA-binding</keyword>
<evidence type="ECO:0000256" key="4">
    <source>
        <dbReference type="PROSITE-ProRule" id="PRU00335"/>
    </source>
</evidence>
<evidence type="ECO:0000256" key="1">
    <source>
        <dbReference type="ARBA" id="ARBA00023015"/>
    </source>
</evidence>
<dbReference type="PANTHER" id="PTHR30055">
    <property type="entry name" value="HTH-TYPE TRANSCRIPTIONAL REGULATOR RUTR"/>
    <property type="match status" value="1"/>
</dbReference>
<feature type="DNA-binding region" description="H-T-H motif" evidence="4">
    <location>
        <begin position="32"/>
        <end position="51"/>
    </location>
</feature>
<sequence>MSHLSYDCLMAVDRERVLRAAATLLMRKSTATMDEVARAAGISRATLNRQFAGRDALVRALEELGIAECEAAAARAAVDEGPVVDAVRRLVRELEPAAGLLAFLYSENQLFEGDEQNAGWARLDARMVDLFRRGQETGEFRIDLSPVWLTEALYGLLVSAAWAICEGRVAPKDFTTNIAELLLGGALRREQK</sequence>
<evidence type="ECO:0000256" key="3">
    <source>
        <dbReference type="ARBA" id="ARBA00023163"/>
    </source>
</evidence>
<dbReference type="InterPro" id="IPR036271">
    <property type="entry name" value="Tet_transcr_reg_TetR-rel_C_sf"/>
</dbReference>
<protein>
    <submittedName>
        <fullName evidence="6">TetR/AcrR family transcriptional regulator</fullName>
    </submittedName>
</protein>
<dbReference type="EMBL" id="BAAAND010000004">
    <property type="protein sequence ID" value="GAA1579132.1"/>
    <property type="molecule type" value="Genomic_DNA"/>
</dbReference>
<gene>
    <name evidence="6" type="ORF">GCM10009742_24240</name>
</gene>
<dbReference type="InterPro" id="IPR001647">
    <property type="entry name" value="HTH_TetR"/>
</dbReference>
<accession>A0ABN2DKJ6</accession>
<keyword evidence="1" id="KW-0805">Transcription regulation</keyword>
<evidence type="ECO:0000256" key="2">
    <source>
        <dbReference type="ARBA" id="ARBA00023125"/>
    </source>
</evidence>
<name>A0ABN2DKJ6_9ACTN</name>
<dbReference type="PANTHER" id="PTHR30055:SF234">
    <property type="entry name" value="HTH-TYPE TRANSCRIPTIONAL REGULATOR BETI"/>
    <property type="match status" value="1"/>
</dbReference>
<evidence type="ECO:0000313" key="6">
    <source>
        <dbReference type="EMBL" id="GAA1579132.1"/>
    </source>
</evidence>
<reference evidence="6 7" key="1">
    <citation type="journal article" date="2019" name="Int. J. Syst. Evol. Microbiol.">
        <title>The Global Catalogue of Microorganisms (GCM) 10K type strain sequencing project: providing services to taxonomists for standard genome sequencing and annotation.</title>
        <authorList>
            <consortium name="The Broad Institute Genomics Platform"/>
            <consortium name="The Broad Institute Genome Sequencing Center for Infectious Disease"/>
            <person name="Wu L."/>
            <person name="Ma J."/>
        </authorList>
    </citation>
    <scope>NUCLEOTIDE SEQUENCE [LARGE SCALE GENOMIC DNA]</scope>
    <source>
        <strain evidence="6 7">JCM 14304</strain>
    </source>
</reference>
<dbReference type="PROSITE" id="PS50977">
    <property type="entry name" value="HTH_TETR_2"/>
    <property type="match status" value="1"/>
</dbReference>
<dbReference type="Gene3D" id="1.10.357.10">
    <property type="entry name" value="Tetracycline Repressor, domain 2"/>
    <property type="match status" value="1"/>
</dbReference>
<dbReference type="SUPFAM" id="SSF46689">
    <property type="entry name" value="Homeodomain-like"/>
    <property type="match status" value="1"/>
</dbReference>
<keyword evidence="3" id="KW-0804">Transcription</keyword>
<comment type="caution">
    <text evidence="6">The sequence shown here is derived from an EMBL/GenBank/DDBJ whole genome shotgun (WGS) entry which is preliminary data.</text>
</comment>
<proteinExistence type="predicted"/>
<feature type="domain" description="HTH tetR-type" evidence="5">
    <location>
        <begin position="11"/>
        <end position="69"/>
    </location>
</feature>
<organism evidence="6 7">
    <name type="scientific">Kribbella karoonensis</name>
    <dbReference type="NCBI Taxonomy" id="324851"/>
    <lineage>
        <taxon>Bacteria</taxon>
        <taxon>Bacillati</taxon>
        <taxon>Actinomycetota</taxon>
        <taxon>Actinomycetes</taxon>
        <taxon>Propionibacteriales</taxon>
        <taxon>Kribbellaceae</taxon>
        <taxon>Kribbella</taxon>
    </lineage>
</organism>
<dbReference type="InterPro" id="IPR009057">
    <property type="entry name" value="Homeodomain-like_sf"/>
</dbReference>
<evidence type="ECO:0000259" key="5">
    <source>
        <dbReference type="PROSITE" id="PS50977"/>
    </source>
</evidence>
<dbReference type="InterPro" id="IPR050109">
    <property type="entry name" value="HTH-type_TetR-like_transc_reg"/>
</dbReference>
<evidence type="ECO:0000313" key="7">
    <source>
        <dbReference type="Proteomes" id="UP001500190"/>
    </source>
</evidence>
<dbReference type="SUPFAM" id="SSF48498">
    <property type="entry name" value="Tetracyclin repressor-like, C-terminal domain"/>
    <property type="match status" value="1"/>
</dbReference>
<dbReference type="Pfam" id="PF00440">
    <property type="entry name" value="TetR_N"/>
    <property type="match status" value="1"/>
</dbReference>